<feature type="non-terminal residue" evidence="2">
    <location>
        <position position="42"/>
    </location>
</feature>
<accession>A0A822D182</accession>
<reference evidence="2" key="1">
    <citation type="submission" date="2021-02" db="EMBL/GenBank/DDBJ databases">
        <authorList>
            <person name="Nowell W R."/>
        </authorList>
    </citation>
    <scope>NUCLEOTIDE SEQUENCE</scope>
</reference>
<dbReference type="EMBL" id="CAJOBR010053703">
    <property type="protein sequence ID" value="CAF5056833.1"/>
    <property type="molecule type" value="Genomic_DNA"/>
</dbReference>
<dbReference type="AlphaFoldDB" id="A0A822D182"/>
<proteinExistence type="predicted"/>
<comment type="caution">
    <text evidence="2">The sequence shown here is derived from an EMBL/GenBank/DDBJ whole genome shotgun (WGS) entry which is preliminary data.</text>
</comment>
<gene>
    <name evidence="1" type="ORF">QYT958_LOCUS42415</name>
    <name evidence="2" type="ORF">QYT958_LOCUS42416</name>
</gene>
<name>A0A822D182_9BILA</name>
<feature type="non-terminal residue" evidence="2">
    <location>
        <position position="1"/>
    </location>
</feature>
<evidence type="ECO:0000313" key="1">
    <source>
        <dbReference type="EMBL" id="CAF5056833.1"/>
    </source>
</evidence>
<evidence type="ECO:0000313" key="3">
    <source>
        <dbReference type="Proteomes" id="UP000663848"/>
    </source>
</evidence>
<evidence type="ECO:0000313" key="2">
    <source>
        <dbReference type="EMBL" id="CAF5056867.1"/>
    </source>
</evidence>
<dbReference type="EMBL" id="CAJOBR010053715">
    <property type="protein sequence ID" value="CAF5056867.1"/>
    <property type="molecule type" value="Genomic_DNA"/>
</dbReference>
<protein>
    <submittedName>
        <fullName evidence="2">Uncharacterized protein</fullName>
    </submittedName>
</protein>
<organism evidence="2 3">
    <name type="scientific">Rotaria socialis</name>
    <dbReference type="NCBI Taxonomy" id="392032"/>
    <lineage>
        <taxon>Eukaryota</taxon>
        <taxon>Metazoa</taxon>
        <taxon>Spiralia</taxon>
        <taxon>Gnathifera</taxon>
        <taxon>Rotifera</taxon>
        <taxon>Eurotatoria</taxon>
        <taxon>Bdelloidea</taxon>
        <taxon>Philodinida</taxon>
        <taxon>Philodinidae</taxon>
        <taxon>Rotaria</taxon>
    </lineage>
</organism>
<sequence length="42" mass="4826">MLSENDFVRELKDAEKDAVHMEGQLADIRIERENLLANLVEA</sequence>
<dbReference type="Proteomes" id="UP000663848">
    <property type="component" value="Unassembled WGS sequence"/>
</dbReference>